<feature type="transmembrane region" description="Helical" evidence="6">
    <location>
        <begin position="261"/>
        <end position="281"/>
    </location>
</feature>
<evidence type="ECO:0000256" key="5">
    <source>
        <dbReference type="ARBA" id="ARBA00023136"/>
    </source>
</evidence>
<evidence type="ECO:0000259" key="7">
    <source>
        <dbReference type="PROSITE" id="PS50261"/>
    </source>
</evidence>
<comment type="subcellular location">
    <subcellularLocation>
        <location evidence="1">Membrane</location>
        <topology evidence="1">Multi-pass membrane protein</topology>
    </subcellularLocation>
</comment>
<dbReference type="PRINTS" id="PR00247">
    <property type="entry name" value="GPCRCAMP"/>
</dbReference>
<dbReference type="Gene3D" id="1.20.1070.10">
    <property type="entry name" value="Rhodopsin 7-helix transmembrane proteins"/>
    <property type="match status" value="1"/>
</dbReference>
<dbReference type="GO" id="GO:0004930">
    <property type="term" value="F:G protein-coupled receptor activity"/>
    <property type="evidence" value="ECO:0007669"/>
    <property type="project" value="InterPro"/>
</dbReference>
<keyword evidence="4 6" id="KW-1133">Transmembrane helix</keyword>
<keyword evidence="5 6" id="KW-0472">Membrane</keyword>
<dbReference type="EMBL" id="GIBP01004452">
    <property type="protein sequence ID" value="NDV33421.1"/>
    <property type="molecule type" value="Transcribed_RNA"/>
</dbReference>
<dbReference type="PROSITE" id="PS50261">
    <property type="entry name" value="G_PROTEIN_RECEP_F2_4"/>
    <property type="match status" value="1"/>
</dbReference>
<feature type="transmembrane region" description="Helical" evidence="6">
    <location>
        <begin position="111"/>
        <end position="133"/>
    </location>
</feature>
<dbReference type="InterPro" id="IPR000848">
    <property type="entry name" value="GPCR_cAMP"/>
</dbReference>
<dbReference type="GO" id="GO:0030552">
    <property type="term" value="F:cAMP binding"/>
    <property type="evidence" value="ECO:0007669"/>
    <property type="project" value="InterPro"/>
</dbReference>
<comment type="similarity">
    <text evidence="2">Belongs to the G-protein coupled receptor 5 family.</text>
</comment>
<dbReference type="GO" id="GO:0007189">
    <property type="term" value="P:adenylate cyclase-activating G protein-coupled receptor signaling pathway"/>
    <property type="evidence" value="ECO:0007669"/>
    <property type="project" value="TreeGrafter"/>
</dbReference>
<name>A0A6B2L900_9EUKA</name>
<feature type="transmembrane region" description="Helical" evidence="6">
    <location>
        <begin position="71"/>
        <end position="91"/>
    </location>
</feature>
<dbReference type="PANTHER" id="PTHR23112:SF0">
    <property type="entry name" value="TRANSMEMBRANE PROTEIN 116"/>
    <property type="match status" value="1"/>
</dbReference>
<feature type="transmembrane region" description="Helical" evidence="6">
    <location>
        <begin position="39"/>
        <end position="59"/>
    </location>
</feature>
<proteinExistence type="inferred from homology"/>
<sequence length="342" mass="39620">MAIRSASGSCTSLDCIMGDQFDGNLLVPFERDAVMGVRIFTSFMSLLGTSFQIFTIIYFSKLSYSAVRYIFFLAVCCFLEACTNLMSIGIYNREIQLQGQCVVQGTLVQLTSVSIFLWIFMITLNLYIIVVFNKNSKIFEVLSHIFVWSVAGVAAGVPWYTQAYGIAGLWCWIIWEHQVYRWLLYYLPLFLVILEIIVLYSALYSHILANYKSKKQDLSKETRYFLRKLKPYPIIFLILYTFSIANRIYDWASPDDSFPMYVIESLTVPAFGFISCIVYCLEKENRKLFKKMMFDMGLCVGLTAPLDHQEFQDEEQNKNKNEVNFELPDISKQQAVDQEQLF</sequence>
<protein>
    <recommendedName>
        <fullName evidence="7">G-protein coupled receptors family 2 profile 2 domain-containing protein</fullName>
    </recommendedName>
</protein>
<evidence type="ECO:0000256" key="1">
    <source>
        <dbReference type="ARBA" id="ARBA00004141"/>
    </source>
</evidence>
<dbReference type="PANTHER" id="PTHR23112">
    <property type="entry name" value="G PROTEIN-COUPLED RECEPTOR 157-RELATED"/>
    <property type="match status" value="1"/>
</dbReference>
<reference evidence="8" key="1">
    <citation type="journal article" date="2020" name="J. Eukaryot. Microbiol.">
        <title>De novo Sequencing, Assembly and Annotation of the Transcriptome for the Free-Living Testate Amoeba Arcella intermedia.</title>
        <authorList>
            <person name="Ribeiro G.M."/>
            <person name="Porfirio-Sousa A.L."/>
            <person name="Maurer-Alcala X.X."/>
            <person name="Katz L.A."/>
            <person name="Lahr D.J.G."/>
        </authorList>
    </citation>
    <scope>NUCLEOTIDE SEQUENCE</scope>
</reference>
<evidence type="ECO:0000313" key="8">
    <source>
        <dbReference type="EMBL" id="NDV33411.1"/>
    </source>
</evidence>
<dbReference type="AlphaFoldDB" id="A0A6B2L900"/>
<evidence type="ECO:0000256" key="6">
    <source>
        <dbReference type="SAM" id="Phobius"/>
    </source>
</evidence>
<evidence type="ECO:0000256" key="3">
    <source>
        <dbReference type="ARBA" id="ARBA00022692"/>
    </source>
</evidence>
<feature type="domain" description="G-protein coupled receptors family 2 profile 2" evidence="7">
    <location>
        <begin position="34"/>
        <end position="283"/>
    </location>
</feature>
<keyword evidence="3 6" id="KW-0812">Transmembrane</keyword>
<dbReference type="InterPro" id="IPR022343">
    <property type="entry name" value="GCR1-cAMP_receptor"/>
</dbReference>
<organism evidence="8">
    <name type="scientific">Arcella intermedia</name>
    <dbReference type="NCBI Taxonomy" id="1963864"/>
    <lineage>
        <taxon>Eukaryota</taxon>
        <taxon>Amoebozoa</taxon>
        <taxon>Tubulinea</taxon>
        <taxon>Elardia</taxon>
        <taxon>Arcellinida</taxon>
        <taxon>Sphaerothecina</taxon>
        <taxon>Arcellidae</taxon>
        <taxon>Arcella</taxon>
    </lineage>
</organism>
<feature type="transmembrane region" description="Helical" evidence="6">
    <location>
        <begin position="187"/>
        <end position="211"/>
    </location>
</feature>
<evidence type="ECO:0000256" key="2">
    <source>
        <dbReference type="ARBA" id="ARBA00008360"/>
    </source>
</evidence>
<dbReference type="GO" id="GO:0007166">
    <property type="term" value="P:cell surface receptor signaling pathway"/>
    <property type="evidence" value="ECO:0007669"/>
    <property type="project" value="InterPro"/>
</dbReference>
<dbReference type="SUPFAM" id="SSF81321">
    <property type="entry name" value="Family A G protein-coupled receptor-like"/>
    <property type="match status" value="1"/>
</dbReference>
<feature type="transmembrane region" description="Helical" evidence="6">
    <location>
        <begin position="232"/>
        <end position="249"/>
    </location>
</feature>
<dbReference type="Pfam" id="PF05462">
    <property type="entry name" value="Dicty_CAR"/>
    <property type="match status" value="1"/>
</dbReference>
<feature type="transmembrane region" description="Helical" evidence="6">
    <location>
        <begin position="145"/>
        <end position="175"/>
    </location>
</feature>
<dbReference type="EMBL" id="GIBP01004442">
    <property type="protein sequence ID" value="NDV33411.1"/>
    <property type="molecule type" value="Transcribed_RNA"/>
</dbReference>
<dbReference type="PRINTS" id="PR02001">
    <property type="entry name" value="GCR1CAMPR"/>
</dbReference>
<accession>A0A6B2L900</accession>
<evidence type="ECO:0000256" key="4">
    <source>
        <dbReference type="ARBA" id="ARBA00022989"/>
    </source>
</evidence>
<dbReference type="InterPro" id="IPR017981">
    <property type="entry name" value="GPCR_2-like_7TM"/>
</dbReference>
<dbReference type="GO" id="GO:0005886">
    <property type="term" value="C:plasma membrane"/>
    <property type="evidence" value="ECO:0007669"/>
    <property type="project" value="TreeGrafter"/>
</dbReference>